<accession>A0ABZ0EII9</accession>
<evidence type="ECO:0000313" key="2">
    <source>
        <dbReference type="Proteomes" id="UP001302652"/>
    </source>
</evidence>
<evidence type="ECO:0000313" key="1">
    <source>
        <dbReference type="EMBL" id="WOD16340.1"/>
    </source>
</evidence>
<protein>
    <submittedName>
        <fullName evidence="1">Uncharacterized protein</fullName>
    </submittedName>
</protein>
<dbReference type="EMBL" id="CP136512">
    <property type="protein sequence ID" value="WOD16340.1"/>
    <property type="molecule type" value="Genomic_DNA"/>
</dbReference>
<gene>
    <name evidence="1" type="ORF">RW095_10500</name>
</gene>
<dbReference type="RefSeq" id="WP_317018925.1">
    <property type="nucleotide sequence ID" value="NZ_CP136512.1"/>
</dbReference>
<keyword evidence="2" id="KW-1185">Reference proteome</keyword>
<sequence length="76" mass="8460">MSDRKSGFVLAALSHFFCEEHLEQGQVRFAVQFAKLGDRFDNCSPFGLWSQCTADVRRAAREFNRVSKACSRGGGA</sequence>
<reference evidence="1 2" key="1">
    <citation type="submission" date="2023-10" db="EMBL/GenBank/DDBJ databases">
        <title>Surface-active antibiotics is a multifunctional adaptation for post-fire microbes.</title>
        <authorList>
            <person name="Liu M.D."/>
            <person name="Du Y."/>
            <person name="Koupaei S.K."/>
            <person name="Kim N.R."/>
            <person name="Zhang W."/>
            <person name="Traxler M.F."/>
        </authorList>
    </citation>
    <scope>NUCLEOTIDE SEQUENCE [LARGE SCALE GENOMIC DNA]</scope>
    <source>
        <strain evidence="1 2">F3</strain>
    </source>
</reference>
<organism evidence="1 2">
    <name type="scientific">Paraburkholderia kirstenboschensis</name>
    <dbReference type="NCBI Taxonomy" id="1245436"/>
    <lineage>
        <taxon>Bacteria</taxon>
        <taxon>Pseudomonadati</taxon>
        <taxon>Pseudomonadota</taxon>
        <taxon>Betaproteobacteria</taxon>
        <taxon>Burkholderiales</taxon>
        <taxon>Burkholderiaceae</taxon>
        <taxon>Paraburkholderia</taxon>
    </lineage>
</organism>
<dbReference type="Proteomes" id="UP001302652">
    <property type="component" value="Chromosome 2"/>
</dbReference>
<name>A0ABZ0EII9_9BURK</name>
<proteinExistence type="predicted"/>